<evidence type="ECO:0000256" key="2">
    <source>
        <dbReference type="ARBA" id="ARBA00022679"/>
    </source>
</evidence>
<dbReference type="PROSITE" id="PS00584">
    <property type="entry name" value="PFKB_KINASES_2"/>
    <property type="match status" value="1"/>
</dbReference>
<dbReference type="InterPro" id="IPR011611">
    <property type="entry name" value="PfkB_dom"/>
</dbReference>
<name>A0A9D1NGW3_9FIRM</name>
<proteinExistence type="inferred from homology"/>
<dbReference type="PANTHER" id="PTHR43085:SF54">
    <property type="entry name" value="PUTATIVE-RELATED"/>
    <property type="match status" value="1"/>
</dbReference>
<dbReference type="InterPro" id="IPR050306">
    <property type="entry name" value="PfkB_Carbo_kinase"/>
</dbReference>
<organism evidence="6 7">
    <name type="scientific">Candidatus Aphodoplasma excrementigallinarum</name>
    <dbReference type="NCBI Taxonomy" id="2840673"/>
    <lineage>
        <taxon>Bacteria</taxon>
        <taxon>Bacillati</taxon>
        <taxon>Bacillota</taxon>
        <taxon>Clostridia</taxon>
        <taxon>Eubacteriales</taxon>
        <taxon>Candidatus Aphodoplasma</taxon>
    </lineage>
</organism>
<evidence type="ECO:0000313" key="7">
    <source>
        <dbReference type="Proteomes" id="UP000886743"/>
    </source>
</evidence>
<keyword evidence="3 4" id="KW-0418">Kinase</keyword>
<evidence type="ECO:0000259" key="5">
    <source>
        <dbReference type="Pfam" id="PF00294"/>
    </source>
</evidence>
<dbReference type="PANTHER" id="PTHR43085">
    <property type="entry name" value="HEXOKINASE FAMILY MEMBER"/>
    <property type="match status" value="1"/>
</dbReference>
<dbReference type="SUPFAM" id="SSF53613">
    <property type="entry name" value="Ribokinase-like"/>
    <property type="match status" value="1"/>
</dbReference>
<evidence type="ECO:0000256" key="3">
    <source>
        <dbReference type="ARBA" id="ARBA00022777"/>
    </source>
</evidence>
<protein>
    <submittedName>
        <fullName evidence="6">Carbohydrate kinase</fullName>
    </submittedName>
</protein>
<comment type="caution">
    <text evidence="6">The sequence shown here is derived from an EMBL/GenBank/DDBJ whole genome shotgun (WGS) entry which is preliminary data.</text>
</comment>
<dbReference type="EMBL" id="DVOF01000050">
    <property type="protein sequence ID" value="HIV02253.1"/>
    <property type="molecule type" value="Genomic_DNA"/>
</dbReference>
<evidence type="ECO:0000256" key="4">
    <source>
        <dbReference type="RuleBase" id="RU003704"/>
    </source>
</evidence>
<dbReference type="InterPro" id="IPR029056">
    <property type="entry name" value="Ribokinase-like"/>
</dbReference>
<dbReference type="GO" id="GO:0006000">
    <property type="term" value="P:fructose metabolic process"/>
    <property type="evidence" value="ECO:0007669"/>
    <property type="project" value="UniProtKB-ARBA"/>
</dbReference>
<dbReference type="Pfam" id="PF00294">
    <property type="entry name" value="PfkB"/>
    <property type="match status" value="1"/>
</dbReference>
<dbReference type="InterPro" id="IPR002139">
    <property type="entry name" value="Ribo/fructo_kinase"/>
</dbReference>
<feature type="domain" description="Carbohydrate kinase PfkB" evidence="5">
    <location>
        <begin position="3"/>
        <end position="312"/>
    </location>
</feature>
<dbReference type="Gene3D" id="3.40.1190.20">
    <property type="match status" value="1"/>
</dbReference>
<evidence type="ECO:0000256" key="1">
    <source>
        <dbReference type="ARBA" id="ARBA00010688"/>
    </source>
</evidence>
<keyword evidence="2 4" id="KW-0808">Transferase</keyword>
<evidence type="ECO:0000313" key="6">
    <source>
        <dbReference type="EMBL" id="HIV02253.1"/>
    </source>
</evidence>
<dbReference type="CDD" id="cd01167">
    <property type="entry name" value="bac_FRK"/>
    <property type="match status" value="1"/>
</dbReference>
<dbReference type="AlphaFoldDB" id="A0A9D1NGW3"/>
<dbReference type="GO" id="GO:0008865">
    <property type="term" value="F:fructokinase activity"/>
    <property type="evidence" value="ECO:0007669"/>
    <property type="project" value="UniProtKB-ARBA"/>
</dbReference>
<gene>
    <name evidence="6" type="ORF">IAC74_01660</name>
</gene>
<dbReference type="PRINTS" id="PR00990">
    <property type="entry name" value="RIBOKINASE"/>
</dbReference>
<reference evidence="6" key="1">
    <citation type="submission" date="2020-10" db="EMBL/GenBank/DDBJ databases">
        <authorList>
            <person name="Gilroy R."/>
        </authorList>
    </citation>
    <scope>NUCLEOTIDE SEQUENCE</scope>
    <source>
        <strain evidence="6">4920</strain>
    </source>
</reference>
<sequence length="326" mass="34883">MKKEIITIGEALIDFIPQQKGKELKDVEGFVRRAGGAPANVAAAAAKLGARSSVITQVGKDAFGDYIVETLRRVGVGTDKIFRTAQANTALAFVSLTETGERSFSFYRKPCADLLLSADKIQPGLFADCYALHFCSVDLIESPMKHSHRKAIALAKEAGAVISFDPNVRLPLFDQPEDCRRAVLEFLPYADIVKVSDDELQFLFGSEDIETVKQTVFGAGARMLVLTRGAAGSAAYTQDSAVTAAGIPVQAVDTTGAGDSHIGAFLVGLLQEGVAAEKIGSVPEKALRRILEFAGTYSAYTTTKPGAIEAMATRAEIKAFIQMRNE</sequence>
<comment type="similarity">
    <text evidence="1 4">Belongs to the carbohydrate kinase PfkB family.</text>
</comment>
<dbReference type="Proteomes" id="UP000886743">
    <property type="component" value="Unassembled WGS sequence"/>
</dbReference>
<dbReference type="InterPro" id="IPR002173">
    <property type="entry name" value="Carboh/pur_kinase_PfkB_CS"/>
</dbReference>
<reference evidence="6" key="2">
    <citation type="journal article" date="2021" name="PeerJ">
        <title>Extensive microbial diversity within the chicken gut microbiome revealed by metagenomics and culture.</title>
        <authorList>
            <person name="Gilroy R."/>
            <person name="Ravi A."/>
            <person name="Getino M."/>
            <person name="Pursley I."/>
            <person name="Horton D.L."/>
            <person name="Alikhan N.F."/>
            <person name="Baker D."/>
            <person name="Gharbi K."/>
            <person name="Hall N."/>
            <person name="Watson M."/>
            <person name="Adriaenssens E.M."/>
            <person name="Foster-Nyarko E."/>
            <person name="Jarju S."/>
            <person name="Secka A."/>
            <person name="Antonio M."/>
            <person name="Oren A."/>
            <person name="Chaudhuri R.R."/>
            <person name="La Ragione R."/>
            <person name="Hildebrand F."/>
            <person name="Pallen M.J."/>
        </authorList>
    </citation>
    <scope>NUCLEOTIDE SEQUENCE</scope>
    <source>
        <strain evidence="6">4920</strain>
    </source>
</reference>
<accession>A0A9D1NGW3</accession>